<feature type="region of interest" description="Disordered" evidence="22">
    <location>
        <begin position="3526"/>
        <end position="3547"/>
    </location>
</feature>
<dbReference type="GO" id="GO:0005509">
    <property type="term" value="F:calcium ion binding"/>
    <property type="evidence" value="ECO:0007669"/>
    <property type="project" value="InterPro"/>
</dbReference>
<keyword evidence="12 23" id="KW-0472">Membrane</keyword>
<evidence type="ECO:0000256" key="17">
    <source>
        <dbReference type="ARBA" id="ARBA00061711"/>
    </source>
</evidence>
<proteinExistence type="inferred from homology"/>
<evidence type="ECO:0000256" key="5">
    <source>
        <dbReference type="ARBA" id="ARBA00022692"/>
    </source>
</evidence>
<dbReference type="SUPFAM" id="SSF100909">
    <property type="entry name" value="IP3 receptor type 1 binding core, domain 2"/>
    <property type="match status" value="2"/>
</dbReference>
<dbReference type="Pfam" id="PF02815">
    <property type="entry name" value="MIR"/>
    <property type="match status" value="1"/>
</dbReference>
<dbReference type="InterPro" id="IPR000699">
    <property type="entry name" value="RIH_dom"/>
</dbReference>
<feature type="domain" description="EF-hand" evidence="25">
    <location>
        <begin position="3916"/>
        <end position="3951"/>
    </location>
</feature>
<dbReference type="Gene3D" id="1.10.238.10">
    <property type="entry name" value="EF-hand"/>
    <property type="match status" value="1"/>
</dbReference>
<dbReference type="Gene3D" id="1.10.490.160">
    <property type="match status" value="2"/>
</dbReference>
<dbReference type="Pfam" id="PF08454">
    <property type="entry name" value="RIH_assoc"/>
    <property type="match status" value="1"/>
</dbReference>
<keyword evidence="11" id="KW-0406">Ion transport</keyword>
<dbReference type="InterPro" id="IPR048581">
    <property type="entry name" value="RYDR_Jsol"/>
</dbReference>
<dbReference type="PRINTS" id="PR00795">
    <property type="entry name" value="RYANODINER"/>
</dbReference>
<dbReference type="Gene3D" id="6.20.350.10">
    <property type="match status" value="1"/>
</dbReference>
<dbReference type="CDD" id="cd12878">
    <property type="entry name" value="SPRY2_RyR"/>
    <property type="match status" value="1"/>
</dbReference>
<dbReference type="SMART" id="SM00472">
    <property type="entry name" value="MIR"/>
    <property type="match status" value="4"/>
</dbReference>
<keyword evidence="2" id="KW-0813">Transport</keyword>
<dbReference type="GO" id="GO:0005790">
    <property type="term" value="C:smooth endoplasmic reticulum"/>
    <property type="evidence" value="ECO:0007669"/>
    <property type="project" value="TreeGrafter"/>
</dbReference>
<organism evidence="27 28">
    <name type="scientific">Varanus komodoensis</name>
    <name type="common">Komodo dragon</name>
    <dbReference type="NCBI Taxonomy" id="61221"/>
    <lineage>
        <taxon>Eukaryota</taxon>
        <taxon>Metazoa</taxon>
        <taxon>Chordata</taxon>
        <taxon>Craniata</taxon>
        <taxon>Vertebrata</taxon>
        <taxon>Euteleostomi</taxon>
        <taxon>Lepidosauria</taxon>
        <taxon>Squamata</taxon>
        <taxon>Bifurcata</taxon>
        <taxon>Unidentata</taxon>
        <taxon>Episquamata</taxon>
        <taxon>Toxicofera</taxon>
        <taxon>Anguimorpha</taxon>
        <taxon>Paleoanguimorpha</taxon>
        <taxon>Varanoidea</taxon>
        <taxon>Varanidae</taxon>
        <taxon>Varanus</taxon>
    </lineage>
</organism>
<evidence type="ECO:0000256" key="9">
    <source>
        <dbReference type="ARBA" id="ARBA00022951"/>
    </source>
</evidence>
<dbReference type="Ensembl" id="ENSVKKT00000018305.1">
    <property type="protein sequence ID" value="ENSVKKP00000017855.1"/>
    <property type="gene ID" value="ENSVKKG00000012172.1"/>
</dbReference>
<dbReference type="GO" id="GO:0005516">
    <property type="term" value="F:calmodulin binding"/>
    <property type="evidence" value="ECO:0007669"/>
    <property type="project" value="UniProtKB-KW"/>
</dbReference>
<evidence type="ECO:0000256" key="2">
    <source>
        <dbReference type="ARBA" id="ARBA00022448"/>
    </source>
</evidence>
<dbReference type="PROSITE" id="PS50222">
    <property type="entry name" value="EF_HAND_2"/>
    <property type="match status" value="1"/>
</dbReference>
<dbReference type="SUPFAM" id="SSF47473">
    <property type="entry name" value="EF-hand"/>
    <property type="match status" value="1"/>
</dbReference>
<dbReference type="PANTHER" id="PTHR46399">
    <property type="entry name" value="B30.2/SPRY DOMAIN-CONTAINING PROTEIN"/>
    <property type="match status" value="1"/>
</dbReference>
<dbReference type="Gene3D" id="1.25.10.30">
    <property type="entry name" value="IP3 receptor type 1 binding core, RIH domain"/>
    <property type="match status" value="1"/>
</dbReference>
<keyword evidence="3" id="KW-0109">Calcium transport</keyword>
<evidence type="ECO:0000256" key="14">
    <source>
        <dbReference type="ARBA" id="ARBA00023286"/>
    </source>
</evidence>
<feature type="transmembrane region" description="Helical" evidence="23">
    <location>
        <begin position="4406"/>
        <end position="4426"/>
    </location>
</feature>
<dbReference type="PROSITE" id="PS50188">
    <property type="entry name" value="B302_SPRY"/>
    <property type="match status" value="3"/>
</dbReference>
<accession>A0A8D2L756</accession>
<dbReference type="GO" id="GO:0042383">
    <property type="term" value="C:sarcolemma"/>
    <property type="evidence" value="ECO:0007669"/>
    <property type="project" value="TreeGrafter"/>
</dbReference>
<comment type="subcellular location">
    <subcellularLocation>
        <location evidence="1">Sarcoplasmic reticulum membrane</location>
        <topology evidence="1">Multi-pass membrane protein</topology>
    </subcellularLocation>
</comment>
<dbReference type="InterPro" id="IPR013320">
    <property type="entry name" value="ConA-like_dom_sf"/>
</dbReference>
<dbReference type="FunFam" id="2.80.10.50:FF:000006">
    <property type="entry name" value="Ryanodine receptor 2 (Cardiac)"/>
    <property type="match status" value="1"/>
</dbReference>
<evidence type="ECO:0000259" key="26">
    <source>
        <dbReference type="PROSITE" id="PS50919"/>
    </source>
</evidence>
<dbReference type="Gene3D" id="2.60.120.920">
    <property type="match status" value="3"/>
</dbReference>
<dbReference type="GO" id="GO:0006941">
    <property type="term" value="P:striated muscle contraction"/>
    <property type="evidence" value="ECO:0007669"/>
    <property type="project" value="TreeGrafter"/>
</dbReference>
<dbReference type="InterPro" id="IPR035764">
    <property type="entry name" value="SPRY2_RyR"/>
</dbReference>
<feature type="compositionally biased region" description="Basic and acidic residues" evidence="22">
    <location>
        <begin position="4325"/>
        <end position="4355"/>
    </location>
</feature>
<evidence type="ECO:0000313" key="28">
    <source>
        <dbReference type="Proteomes" id="UP000694545"/>
    </source>
</evidence>
<dbReference type="CDD" id="cd12877">
    <property type="entry name" value="SPRY1_RyR"/>
    <property type="match status" value="1"/>
</dbReference>
<dbReference type="InterPro" id="IPR009460">
    <property type="entry name" value="Ryanrecept_TM4-6"/>
</dbReference>
<dbReference type="FunFam" id="1.10.238.10:FF:000040">
    <property type="entry name" value="Ryanodine receptor 2"/>
    <property type="match status" value="1"/>
</dbReference>
<dbReference type="Proteomes" id="UP000694545">
    <property type="component" value="Unplaced"/>
</dbReference>
<dbReference type="InterPro" id="IPR035910">
    <property type="entry name" value="RyR/IP3R_RIH_dom_sf"/>
</dbReference>
<dbReference type="PROSITE" id="PS50919">
    <property type="entry name" value="MIR"/>
    <property type="match status" value="3"/>
</dbReference>
<dbReference type="PANTHER" id="PTHR46399:SF9">
    <property type="entry name" value="RYANODINE RECEPTOR 3"/>
    <property type="match status" value="1"/>
</dbReference>
<evidence type="ECO:0000256" key="6">
    <source>
        <dbReference type="ARBA" id="ARBA00022737"/>
    </source>
</evidence>
<keyword evidence="5 23" id="KW-0812">Transmembrane</keyword>
<dbReference type="InterPro" id="IPR015925">
    <property type="entry name" value="Ryanodine_IP3_receptor"/>
</dbReference>
<keyword evidence="7" id="KW-0106">Calcium</keyword>
<feature type="domain" description="MIR" evidence="26">
    <location>
        <begin position="266"/>
        <end position="329"/>
    </location>
</feature>
<dbReference type="InterPro" id="IPR011992">
    <property type="entry name" value="EF-hand-dom_pair"/>
</dbReference>
<evidence type="ECO:0000256" key="18">
    <source>
        <dbReference type="ARBA" id="ARBA00071501"/>
    </source>
</evidence>
<feature type="compositionally biased region" description="Polar residues" evidence="22">
    <location>
        <begin position="2699"/>
        <end position="2708"/>
    </location>
</feature>
<dbReference type="Pfam" id="PF21119">
    <property type="entry name" value="RYDR_Jsol"/>
    <property type="match status" value="1"/>
</dbReference>
<dbReference type="FunFam" id="2.80.10.50:FF:000009">
    <property type="entry name" value="Ryanodine receptor 1 (skeletal)"/>
    <property type="match status" value="1"/>
</dbReference>
<dbReference type="InterPro" id="IPR003877">
    <property type="entry name" value="SPRY_dom"/>
</dbReference>
<evidence type="ECO:0000256" key="10">
    <source>
        <dbReference type="ARBA" id="ARBA00022989"/>
    </source>
</evidence>
<evidence type="ECO:0000256" key="16">
    <source>
        <dbReference type="ARBA" id="ARBA00036634"/>
    </source>
</evidence>
<feature type="transmembrane region" description="Helical" evidence="23">
    <location>
        <begin position="4741"/>
        <end position="4764"/>
    </location>
</feature>
<evidence type="ECO:0000256" key="23">
    <source>
        <dbReference type="SAM" id="Phobius"/>
    </source>
</evidence>
<comment type="similarity">
    <text evidence="17">Belongs to the ryanodine receptor (TC 1.A.3.1) family. RYR3 subfamily.</text>
</comment>
<keyword evidence="8" id="KW-0112">Calmodulin-binding</keyword>
<evidence type="ECO:0000256" key="1">
    <source>
        <dbReference type="ARBA" id="ARBA00004326"/>
    </source>
</evidence>
<evidence type="ECO:0000259" key="25">
    <source>
        <dbReference type="PROSITE" id="PS50222"/>
    </source>
</evidence>
<feature type="transmembrane region" description="Helical" evidence="23">
    <location>
        <begin position="4665"/>
        <end position="4686"/>
    </location>
</feature>
<dbReference type="Gene3D" id="2.80.10.50">
    <property type="match status" value="2"/>
</dbReference>
<dbReference type="GO" id="GO:0006874">
    <property type="term" value="P:intracellular calcium ion homeostasis"/>
    <property type="evidence" value="ECO:0007669"/>
    <property type="project" value="InterPro"/>
</dbReference>
<feature type="domain" description="B30.2/SPRY" evidence="24">
    <location>
        <begin position="1000"/>
        <end position="1196"/>
    </location>
</feature>
<feature type="transmembrane region" description="Helical" evidence="23">
    <location>
        <begin position="4473"/>
        <end position="4492"/>
    </location>
</feature>
<dbReference type="InterPro" id="IPR035762">
    <property type="entry name" value="SPRY3_RyR"/>
</dbReference>
<dbReference type="FunFam" id="2.60.120.920:FF:000003">
    <property type="entry name" value="ryanodine receptor isoform X2"/>
    <property type="match status" value="1"/>
</dbReference>
<dbReference type="InterPro" id="IPR014821">
    <property type="entry name" value="Ins145_P3_rcpt"/>
</dbReference>
<dbReference type="CDD" id="cd12879">
    <property type="entry name" value="SPRY3_RyR"/>
    <property type="match status" value="1"/>
</dbReference>
<dbReference type="InterPro" id="IPR036300">
    <property type="entry name" value="MIR_dom_sf"/>
</dbReference>
<reference evidence="27" key="2">
    <citation type="submission" date="2025-09" db="UniProtKB">
        <authorList>
            <consortium name="Ensembl"/>
        </authorList>
    </citation>
    <scope>IDENTIFICATION</scope>
</reference>
<dbReference type="SUPFAM" id="SSF48371">
    <property type="entry name" value="ARM repeat"/>
    <property type="match status" value="2"/>
</dbReference>
<dbReference type="SUPFAM" id="SSF49899">
    <property type="entry name" value="Concanavalin A-like lectins/glucanases"/>
    <property type="match status" value="3"/>
</dbReference>
<name>A0A8D2L756_VARKO</name>
<evidence type="ECO:0000256" key="13">
    <source>
        <dbReference type="ARBA" id="ARBA00023170"/>
    </source>
</evidence>
<dbReference type="InterPro" id="IPR013662">
    <property type="entry name" value="RIH_assoc-dom"/>
</dbReference>
<feature type="domain" description="B30.2/SPRY" evidence="24">
    <location>
        <begin position="1242"/>
        <end position="1460"/>
    </location>
</feature>
<dbReference type="GO" id="GO:0033017">
    <property type="term" value="C:sarcoplasmic reticulum membrane"/>
    <property type="evidence" value="ECO:0007669"/>
    <property type="project" value="UniProtKB-SubCell"/>
</dbReference>
<keyword evidence="28" id="KW-1185">Reference proteome</keyword>
<evidence type="ECO:0000256" key="15">
    <source>
        <dbReference type="ARBA" id="ARBA00023303"/>
    </source>
</evidence>
<dbReference type="GO" id="GO:0014808">
    <property type="term" value="P:release of sequestered calcium ion into cytosol by sarcoplasmic reticulum"/>
    <property type="evidence" value="ECO:0007669"/>
    <property type="project" value="TreeGrafter"/>
</dbReference>
<dbReference type="FunFam" id="1.25.10.30:FF:000002">
    <property type="entry name" value="ryanodine receptor isoform X2"/>
    <property type="match status" value="1"/>
</dbReference>
<keyword evidence="9" id="KW-0703">Sarcoplasmic reticulum</keyword>
<evidence type="ECO:0000256" key="3">
    <source>
        <dbReference type="ARBA" id="ARBA00022568"/>
    </source>
</evidence>
<reference evidence="27" key="1">
    <citation type="submission" date="2025-08" db="UniProtKB">
        <authorList>
            <consortium name="Ensembl"/>
        </authorList>
    </citation>
    <scope>IDENTIFICATION</scope>
</reference>
<dbReference type="Pfam" id="PF08709">
    <property type="entry name" value="Ins145_P3_rec"/>
    <property type="match status" value="1"/>
</dbReference>
<dbReference type="InterPro" id="IPR013333">
    <property type="entry name" value="Ryan_recept"/>
</dbReference>
<dbReference type="Gene3D" id="1.10.287.70">
    <property type="match status" value="1"/>
</dbReference>
<dbReference type="InterPro" id="IPR002048">
    <property type="entry name" value="EF_hand_dom"/>
</dbReference>
<keyword evidence="4" id="KW-0107">Calcium channel</keyword>
<dbReference type="GO" id="GO:0034704">
    <property type="term" value="C:calcium channel complex"/>
    <property type="evidence" value="ECO:0007669"/>
    <property type="project" value="TreeGrafter"/>
</dbReference>
<evidence type="ECO:0000256" key="8">
    <source>
        <dbReference type="ARBA" id="ARBA00022860"/>
    </source>
</evidence>
<feature type="domain" description="B30.2/SPRY" evidence="24">
    <location>
        <begin position="573"/>
        <end position="784"/>
    </location>
</feature>
<evidence type="ECO:0000256" key="7">
    <source>
        <dbReference type="ARBA" id="ARBA00022837"/>
    </source>
</evidence>
<keyword evidence="14" id="KW-1071">Ligand-gated ion channel</keyword>
<dbReference type="FunFam" id="1.10.287.70:FF:000017">
    <property type="entry name" value="ryanodine receptor isoform X2"/>
    <property type="match status" value="1"/>
</dbReference>
<dbReference type="Pfam" id="PF06459">
    <property type="entry name" value="RR_TM4-6"/>
    <property type="match status" value="1"/>
</dbReference>
<evidence type="ECO:0000256" key="11">
    <source>
        <dbReference type="ARBA" id="ARBA00023065"/>
    </source>
</evidence>
<dbReference type="OMA" id="TCMSEFI"/>
<feature type="region of interest" description="Disordered" evidence="22">
    <location>
        <begin position="4306"/>
        <end position="4376"/>
    </location>
</feature>
<comment type="catalytic activity">
    <reaction evidence="16">
        <text>Ca(2+)(in) = Ca(2+)(out)</text>
        <dbReference type="Rhea" id="RHEA:29671"/>
        <dbReference type="ChEBI" id="CHEBI:29108"/>
    </reaction>
</comment>
<dbReference type="InterPro" id="IPR016024">
    <property type="entry name" value="ARM-type_fold"/>
</dbReference>
<evidence type="ECO:0000259" key="24">
    <source>
        <dbReference type="PROSITE" id="PS50188"/>
    </source>
</evidence>
<dbReference type="InterPro" id="IPR035761">
    <property type="entry name" value="SPRY1_RyR"/>
</dbReference>
<dbReference type="SUPFAM" id="SSF82109">
    <property type="entry name" value="MIR domain"/>
    <property type="match status" value="2"/>
</dbReference>
<feature type="transmembrane region" description="Helical" evidence="23">
    <location>
        <begin position="4785"/>
        <end position="4802"/>
    </location>
</feature>
<dbReference type="InterPro" id="IPR043136">
    <property type="entry name" value="B30.2/SPRY_sf"/>
</dbReference>
<dbReference type="InterPro" id="IPR005821">
    <property type="entry name" value="Ion_trans_dom"/>
</dbReference>
<feature type="domain" description="MIR" evidence="26">
    <location>
        <begin position="91"/>
        <end position="146"/>
    </location>
</feature>
<dbReference type="FunFam" id="2.60.120.920:FF:000024">
    <property type="entry name" value="Ryanodine receptor 3"/>
    <property type="match status" value="1"/>
</dbReference>
<dbReference type="Pfam" id="PF00520">
    <property type="entry name" value="Ion_trans"/>
    <property type="match status" value="1"/>
</dbReference>
<dbReference type="Pfam" id="PF01365">
    <property type="entry name" value="RYDR_ITPR"/>
    <property type="match status" value="2"/>
</dbReference>
<dbReference type="FunFam" id="1.10.490.160:FF:000001">
    <property type="entry name" value="Ryanodine receptor 2 (Cardiac)"/>
    <property type="match status" value="1"/>
</dbReference>
<evidence type="ECO:0000256" key="12">
    <source>
        <dbReference type="ARBA" id="ARBA00023136"/>
    </source>
</evidence>
<keyword evidence="15" id="KW-0407">Ion channel</keyword>
<dbReference type="GO" id="GO:0005219">
    <property type="term" value="F:ryanodine-sensitive calcium-release channel activity"/>
    <property type="evidence" value="ECO:0007669"/>
    <property type="project" value="InterPro"/>
</dbReference>
<evidence type="ECO:0000256" key="22">
    <source>
        <dbReference type="SAM" id="MobiDB-lite"/>
    </source>
</evidence>
<dbReference type="GO" id="GO:0030018">
    <property type="term" value="C:Z disc"/>
    <property type="evidence" value="ECO:0007669"/>
    <property type="project" value="TreeGrafter"/>
</dbReference>
<sequence length="4828" mass="548995">MLEAGEQGDDEVVLQCVANIHKEQRKFCLAAEGLGNRLCFLEPTSEAKYVPPDLCICNFVLEQSLSVRALQEMLANTGDNSSEGVTQGGGHRTLLYGHAILLRHSFSGMYLTCLTTSRSQTDKLAFDVGLQENAAGEACWWTIHPASKQRSEGEKVRIGDDLILVSVSSERYLHLSVTYGNIQVDASFMQTLWNVHPTCSGSSIEEGYLLGGHVLRLFHGHDECLTIPSTEQNDSPHKRLFYEAGGAGVRARSLWRVEPLRISWSGSNIRWGQPFRLRHITTGQFLALTEDLGLVLLDREKADTKSTSFCFRASKEKLDSAHKRDIEGMGVPEIKYGDSVCFVQHVASALWLTYKAQDAKTTRLGPLKRKVILHQEGHMDDGLTLQRCQHEESQAARIILNTTRLFSQFISGNNRTSTPITLPIEEVLQTLQDLITYFQPPEEELEHEDKQNKLRSLKNRQNLFKEEGMLALVLNCIDRLNVYYSTAHFTGVGREENGTGWKEILNLLYKLLAALIRGNRNNCAQFSNNLDWLISKLDRLESSSGILEVLHCILIESPEALNLIEEGHIKSIISLLDKHGRNHKVLDVLCSLCLCNGVAVRANQNLICDNLLPRRDLLLQTRLVNNVTSMRPNIFLGTAEGSAQYRKWYFELIIDQVDPFLTAEPTHLRVGWASTSGYAPYPGGGEGWGGNGVGDDLYSYGFDGLHLWSGRIPRAVASVNQHLLASDDVVSCCLDLGAPSISFRINGQPVQGMFENFNTDGFFFPVVSFSAGVKVRFLMGGRHGEFKFLPPTGYAPCYEALLPKEKMKLEPVKEYKRDSDGIRDLLGTTQFLSQANFIPFPIDTSQIVLPFHLEKIRDKLAENIHELWGMNKIELGWTYGKVRDDNKRHHPCLVEFSKLPETEKNYNLQMSTETLKTLLALGCHIVHVNPGAEEDLKKIKLPKNYMMSNGYKPAPLDLSEVKLLPSQEVLVDKLAENAHNVWAKDRIKQGWTYGIQQELKNKRNPRLVPYTLLDERTKKSNRDSLREAVRTFAGYGYNIEPPDQELADQTVEKVSIDKIRFFRVERSYAVKTGKWYFEFEAVTGGDMRVGWARPGCRPDIELGADEQAFVFEGSKGQRWHQGSGFFGRNWQAGDVVGCMINLDDKSIIFTLNGELLITNKGSELAFADFEIDNGFVPICSLGLSQIGRMNFGRDASTFKYYTMCGLQEGFEPFAVNMNRDVAVWFSKRLPTFVNVPKSHPHIEVTRIDGNIDSPPRLKVTHKTFGTQNSNADMIYCRLSMPIEFHSSFNYSTGLDLIDGFQKRLDIHLILFPPFPASSRTQTISFIRIFAGQDPSSVWIGWVTPDYHFYTEHFDLNKNCTVTVTLGDERGRVHESVKRSNCYMVWGGETSVNSQRSGRGNVDLEIGCLVELATGMLSFTANGRELGTFYQVEPNTKLFPAVFLQPTSTNLIQFELGKLKNTMPLSAAIFKSEERNPIPQCPPQLDVQTITPVVWSRMPNSFLKVEAERISDRHGWMVQCLEPLQMMALHIPEESRCIDILELCEQEDLMRFHYHTLKLYSSVCALGNNRVAYALCSHVDVSQLFYAIDNQYLPGFLRSGFFDLLISIHLEYSKEAKLMMNNEFIIPITDETRKIKLFPDESKRHGLPGVGLSTCLKPDFKFSTPCFILSHEDHQKPSPEIPIDMLKSRAISMLTESVYCSGTHIRDPVGGKVEFQFVPVLKLIGTLLIMGVFDDNDVKQILLLIDPYVFGEPKEEAMEKTKKEDVTQVEEKSVEAGEKAIKETKTPVKGLLQTRLPESVKLQMCELLNYFCDCELKHRVEAIVSFADTYVSKLQYNQKYRYNELMQALNMSAALTARKTKEFRSPPQEQINMLLNFQLGEDCPCPEEIREELYEFHDDLLIHCGIPLDEEEEEEEDISWTGKLRSLIHKLKGPPKTKKREPTEEEEKYPTTLKELISQTMVRWAQENQIQDPELVRIMFNLLRRQYDSIGELLQALRKSYTISAASVQDTINLLAALGQIRSLLSVRMGKEEELLMINGLGEIMNNKVFYQHPNLMRVLGMHETVMEVMVNVLGGDKSQIAFPKMVASCCRFLCYFCRISRQNQKAMFEHLSYLLENSSVGLASPSMRGSTPLDVAAASVMDNNELALALEEPDLEKVVTYLAGCGLQSCPMLLAAGYPDIGWNPIEGERYLSFLRFAVFVNGESVEENASVVVKLLIRRPECFGPALRGEGGNGLLAAMQGAIKISENPTLDLPSQGYKREFLEEDEEEIVHMGNAIMSFYSALIDLLGRCAPEMHLIQTGKGEAIRIRSILRSLVPTEDLVGIISIPLKLPIVNKDGTVTEPDMSASFCPDHKAPMVLFLDRVYGIKDQSFLLHLLEVGFLPDLRACASLDTVSLSTTETALALNRYICTAVFPLLTRCASLFSGTEHYVSLIDSTLHTIYRLSKGRSLTKAQRNTIEECLLAICHHLRPSMLQQLLRRLVFDVPLLNEYCKMPLKLLTNHYEQCWKYYCLPSGWGSSGIAAEEELHLTEKLFWGIFDSLSHKKYDPELFRMALPCLSAIAGALPPDYLDTRINSVLEKQTSMDAEGNFDPKPINTANFTLPEKLEYIVNKYAEHTHDKWACDKSNGGWRYAASLDDNMKTHPLIRPFKTLPEKEKEIYRWPARESLKTMLVMGWSLERTKEGESVVQQRENEKLRSISQSSQGNGYNPAPLDLSNVVLSRDLQGMVEIVAENYHNIWAKKKKIELESKGGGSHPLLVPYDTLTAKEKSRDREKAQDLFKFLLVNGITISRGLNDMDLDASSMEKRFAYKFLKKILKYVDSAQEFIAHLEATVTSGKTEKSPHDQEIKFFAKVLLPLVDQYFTNHCLYFLSSPTKLLSSSGYASNKEKEMVASLFCKLAALVRHRISLFGSDATTMVSCLHILAQTLDTRTVMKSGSELVKAGLRAFFENAAEDLEKTSENLKLGKFTHSRTQIKGVSQNINYTTVALLPILTSIFEHVAQHHFGTDLLLGDVQVSCYRILSSLYSLGTGKNIYVERQRPALGECLASLAAAIPVAFLEPSLNLYNPLSVFNTKTARERAILGMPETVEEMCPEIPHLDGLMKEINSLAESGARYTEMPHVIEVILPMLCNYLSYWWERGPENISESAGPCCTMVTSQHLSIILGNILKIINNNLGIDEATWMKRIAVYAQPIISKARPDLLKSHFIPTLEKLKKKAIKIVMEEEQLKADSKTDTQEAELLILDEFAVLCRDLYAFYPMLIRYVDNNRSNWLKKPDADSDELFRMVAEVFILWCKSHNFKREEQNFVIQNEINNLAFLTGDNKSKISKGNYLSVNEINNYTMYFLCISPLGDLYSIQTSLIVAALKKMLPIGLNMCTPGDQELISLAKSRYSCKDTEEEVKEHLRNNLHLQEKSDDPAVKWQLNLYKDVLKTDEPADPEKTVERVQRISAAVFHLEQVEQPLRSKKAVWHKLLSKQRKRAVVACFRMAPLYNLPRHRSINLFLHGYQKYWIETEEYSFEEKLVQDLATPPQKSEEEEEETEKHPDPLHQIILHFSRNALTERSKLENDPLYTAYSAMMAKQLELYVKETYKYLSLYLYTQEKEMEKQKTLYQQSRLHERGAAEMVLQMISASKGEMGPMVVETLKLGIAILNGGNSVVQQKMLDYLKEKKDAGFFQSLSGLMQSCSVLDLNAFERQNKAEGLGMVTEEGTLIVRERGEKVLQNDEFTKDLFRFLQLLCEGHNNDFQNYLRTQMGNTTTVNIIISTVDYLLRLQESISDFYWYYSGKDIIDESGQCNFSKALAVTKQIFNSLTEYIQGPCIGNQQSLAHSRLWDAVVGFLHVFANMQMKLSQDSSQIDLLKELLDLLKDMVVMLLSLLEGNVVNGTIGKQMVDTLVESSSNVEMILKFFDMFLKLKDLTSSEAFKEYDPEGKGIISKKEFQKAMEGQKQYTQSEIEFLLSCAETDENDMFNYVDFVERFHEPAKDIGFNVAVLLTNLSEHMPNDSRLQTLLDPAESVLNYFEPYLGRIEIMGGAKKIERVYFEISESSRTQWEKPQVKESKRQFIFDVVNEGGEQEKMELFVNFCEDTIFEMQLASQISESDTVDRLDEEEDEPCYVREVGDDKKEEQSLESSSAFAMACVAVKKNSATILKMIKLKNLRKQYRKLRKMTVKELVKVSFSFFWVLFVGFFQMFITLVWGIFQILWSTVFGGGLVEGAKNIRVTKILGDMPDPTQFGIHDDVLEIEKVEVTEHGITAEIVQFVKTEKGESDILSDIFGTHTQKETGSKHGHDVGLGDIADIIGAESPPLLESTTRKKKKGQIPEIARDDESETRTESEKADMEDGEKQDKIKDDAYSEPLEVEEPRKRKRRHGQKVEKPDAVMANFFKALEIYQTKMLHYLARNFYNLRFLALFVAFAINFILLFYKVTEEPFEELEEDSDLWHSLDEDEDEEGVVFFVLQESTGYMAPTLRALAVIHTIISFVCVIGYYCLKVPLVVFKREKDIARKLEFDGLYITEQPSEDDIKGQWDRLVINTLSFPNNYWDKFVKRKVINKYGDLYGAERIAELLGLDKNALDFSPVEHTELEEASLVSWLSSIDAKYHIWKLGVVFTDNSFLYLAWYTTMSILGHYNNFFFAAHLLDIAMGFKTLRTILSSVTHNGKQLVLTVGLLAVVVYLYTVVAFNFFRKFYNKSEDEDEPDMKCDDMMTCYLFHMYVGVRAGGGIGDEIEDPAGDPYEMYRIIFDITFFFFVIVILLAIIQGLIIDAFGELRDQQEQVKEDMETKCFICGIVYIMLICESYVWKMYQERCWDFFPAGDCFRKQYEDQLG</sequence>
<dbReference type="Pfam" id="PF00622">
    <property type="entry name" value="SPRY"/>
    <property type="match status" value="3"/>
</dbReference>
<evidence type="ECO:0000256" key="19">
    <source>
        <dbReference type="ARBA" id="ARBA00075278"/>
    </source>
</evidence>
<keyword evidence="6" id="KW-0677">Repeat</keyword>
<feature type="domain" description="MIR" evidence="26">
    <location>
        <begin position="153"/>
        <end position="198"/>
    </location>
</feature>
<dbReference type="InterPro" id="IPR003032">
    <property type="entry name" value="Ryanodine_rcpt"/>
</dbReference>
<feature type="region of interest" description="Disordered" evidence="22">
    <location>
        <begin position="2686"/>
        <end position="2709"/>
    </location>
</feature>
<feature type="compositionally biased region" description="Basic and acidic residues" evidence="22">
    <location>
        <begin position="2686"/>
        <end position="2698"/>
    </location>
</feature>
<keyword evidence="10 23" id="KW-1133">Transmembrane helix</keyword>
<evidence type="ECO:0000256" key="20">
    <source>
        <dbReference type="ARBA" id="ARBA00075875"/>
    </source>
</evidence>
<keyword evidence="13" id="KW-0675">Receptor</keyword>
<dbReference type="InterPro" id="IPR016093">
    <property type="entry name" value="MIR_motif"/>
</dbReference>
<evidence type="ECO:0000256" key="21">
    <source>
        <dbReference type="ARBA" id="ARBA00076848"/>
    </source>
</evidence>
<evidence type="ECO:0000256" key="4">
    <source>
        <dbReference type="ARBA" id="ARBA00022673"/>
    </source>
</evidence>
<protein>
    <recommendedName>
        <fullName evidence="18">Ryanodine receptor 3</fullName>
    </recommendedName>
    <alternativeName>
        <fullName evidence="20">Brain ryanodine receptor-calcium release channel</fullName>
    </alternativeName>
    <alternativeName>
        <fullName evidence="19">Brain-type ryanodine receptor</fullName>
    </alternativeName>
    <alternativeName>
        <fullName evidence="21">Type 3 ryanodine receptor</fullName>
    </alternativeName>
</protein>
<dbReference type="InterPro" id="IPR001870">
    <property type="entry name" value="B30.2/SPRY"/>
</dbReference>
<dbReference type="Pfam" id="PF02026">
    <property type="entry name" value="RyR"/>
    <property type="match status" value="4"/>
</dbReference>
<evidence type="ECO:0000313" key="27">
    <source>
        <dbReference type="Ensembl" id="ENSVKKP00000017855.1"/>
    </source>
</evidence>
<dbReference type="FunFam" id="2.60.120.920:FF:000002">
    <property type="entry name" value="ryanodine receptor isoform X2"/>
    <property type="match status" value="1"/>
</dbReference>
<feature type="transmembrane region" description="Helical" evidence="23">
    <location>
        <begin position="4175"/>
        <end position="4191"/>
    </location>
</feature>
<dbReference type="SMART" id="SM00449">
    <property type="entry name" value="SPRY"/>
    <property type="match status" value="3"/>
</dbReference>